<keyword evidence="5 7" id="KW-1133">Transmembrane helix</keyword>
<accession>A0ABP8P9H7</accession>
<dbReference type="SUPFAM" id="SSF103473">
    <property type="entry name" value="MFS general substrate transporter"/>
    <property type="match status" value="1"/>
</dbReference>
<keyword evidence="4 7" id="KW-0812">Transmembrane</keyword>
<feature type="transmembrane region" description="Helical" evidence="7">
    <location>
        <begin position="68"/>
        <end position="88"/>
    </location>
</feature>
<reference evidence="10" key="1">
    <citation type="journal article" date="2019" name="Int. J. Syst. Evol. Microbiol.">
        <title>The Global Catalogue of Microorganisms (GCM) 10K type strain sequencing project: providing services to taxonomists for standard genome sequencing and annotation.</title>
        <authorList>
            <consortium name="The Broad Institute Genomics Platform"/>
            <consortium name="The Broad Institute Genome Sequencing Center for Infectious Disease"/>
            <person name="Wu L."/>
            <person name="Ma J."/>
        </authorList>
    </citation>
    <scope>NUCLEOTIDE SEQUENCE [LARGE SCALE GENOMIC DNA]</scope>
    <source>
        <strain evidence="10">JCM 17839</strain>
    </source>
</reference>
<feature type="transmembrane region" description="Helical" evidence="7">
    <location>
        <begin position="100"/>
        <end position="122"/>
    </location>
</feature>
<name>A0ABP8P9H7_9MICO</name>
<evidence type="ECO:0000256" key="3">
    <source>
        <dbReference type="ARBA" id="ARBA00022475"/>
    </source>
</evidence>
<evidence type="ECO:0000256" key="5">
    <source>
        <dbReference type="ARBA" id="ARBA00022989"/>
    </source>
</evidence>
<keyword evidence="10" id="KW-1185">Reference proteome</keyword>
<feature type="transmembrane region" description="Helical" evidence="7">
    <location>
        <begin position="36"/>
        <end position="56"/>
    </location>
</feature>
<evidence type="ECO:0000256" key="7">
    <source>
        <dbReference type="SAM" id="Phobius"/>
    </source>
</evidence>
<keyword evidence="2" id="KW-0813">Transport</keyword>
<dbReference type="PANTHER" id="PTHR23513">
    <property type="entry name" value="INTEGRAL MEMBRANE EFFLUX PROTEIN-RELATED"/>
    <property type="match status" value="1"/>
</dbReference>
<protein>
    <submittedName>
        <fullName evidence="9">MFS transporter</fullName>
    </submittedName>
</protein>
<comment type="subcellular location">
    <subcellularLocation>
        <location evidence="1">Cell membrane</location>
        <topology evidence="1">Multi-pass membrane protein</topology>
    </subcellularLocation>
</comment>
<feature type="transmembrane region" description="Helical" evidence="7">
    <location>
        <begin position="328"/>
        <end position="348"/>
    </location>
</feature>
<feature type="transmembrane region" description="Helical" evidence="7">
    <location>
        <begin position="128"/>
        <end position="153"/>
    </location>
</feature>
<feature type="transmembrane region" description="Helical" evidence="7">
    <location>
        <begin position="280"/>
        <end position="299"/>
    </location>
</feature>
<feature type="domain" description="Major facilitator superfamily (MFS) profile" evidence="8">
    <location>
        <begin position="30"/>
        <end position="420"/>
    </location>
</feature>
<dbReference type="CDD" id="cd06173">
    <property type="entry name" value="MFS_MefA_like"/>
    <property type="match status" value="1"/>
</dbReference>
<evidence type="ECO:0000256" key="1">
    <source>
        <dbReference type="ARBA" id="ARBA00004651"/>
    </source>
</evidence>
<comment type="caution">
    <text evidence="9">The sequence shown here is derived from an EMBL/GenBank/DDBJ whole genome shotgun (WGS) entry which is preliminary data.</text>
</comment>
<dbReference type="Gene3D" id="1.20.1250.20">
    <property type="entry name" value="MFS general substrate transporter like domains"/>
    <property type="match status" value="1"/>
</dbReference>
<sequence length="433" mass="44717">MSSVSGVDHPVTEPLPVLTIRPTFQDMFSTLRMANYRLYFTGLAAASATAWLARLATDSLMIELTGDVGLVSLVVVFQLIPSIVLGPWGGVISDRFAARGTVLVTHVLTILAALGLGVPALLGTAGVPLIIASSLVLGVSAAFEAPSRAVLLVQVVGTRALPNAMSLNAAVQQLAGIVGALLTATLVAVIGSGWALVAAPVGPLIGIAALIGIRRAALYPAVKVPPQRGQIREALRYVRGKAEIRTALLLISTLAFFALTASILMAWAANEKYGWGTVGYSLFQMAGSVGALLGSLLAARRRELRLRDSALLLAGSGLIWAVTGLAPIPLVFIIGLVASMLLRTGFVIGNDSLTQLSANGAIRGRVVSLYVMCMTGAQALGALAAGWSVHALGGEVTFLLAGGVPALVALAVALLLTVRARARRRIVLPARPA</sequence>
<feature type="transmembrane region" description="Helical" evidence="7">
    <location>
        <begin position="246"/>
        <end position="268"/>
    </location>
</feature>
<evidence type="ECO:0000259" key="8">
    <source>
        <dbReference type="PROSITE" id="PS50850"/>
    </source>
</evidence>
<keyword evidence="6 7" id="KW-0472">Membrane</keyword>
<evidence type="ECO:0000256" key="6">
    <source>
        <dbReference type="ARBA" id="ARBA00023136"/>
    </source>
</evidence>
<evidence type="ECO:0000256" key="4">
    <source>
        <dbReference type="ARBA" id="ARBA00022692"/>
    </source>
</evidence>
<dbReference type="PANTHER" id="PTHR23513:SF11">
    <property type="entry name" value="STAPHYLOFERRIN A TRANSPORTER"/>
    <property type="match status" value="1"/>
</dbReference>
<dbReference type="PROSITE" id="PS50850">
    <property type="entry name" value="MFS"/>
    <property type="match status" value="1"/>
</dbReference>
<dbReference type="RefSeq" id="WP_345186061.1">
    <property type="nucleotide sequence ID" value="NZ_BAABGP010000010.1"/>
</dbReference>
<feature type="transmembrane region" description="Helical" evidence="7">
    <location>
        <begin position="369"/>
        <end position="390"/>
    </location>
</feature>
<dbReference type="InterPro" id="IPR020846">
    <property type="entry name" value="MFS_dom"/>
</dbReference>
<dbReference type="EMBL" id="BAABGP010000010">
    <property type="protein sequence ID" value="GAA4484211.1"/>
    <property type="molecule type" value="Genomic_DNA"/>
</dbReference>
<organism evidence="9 10">
    <name type="scientific">Microbacterium panaciterrae</name>
    <dbReference type="NCBI Taxonomy" id="985759"/>
    <lineage>
        <taxon>Bacteria</taxon>
        <taxon>Bacillati</taxon>
        <taxon>Actinomycetota</taxon>
        <taxon>Actinomycetes</taxon>
        <taxon>Micrococcales</taxon>
        <taxon>Microbacteriaceae</taxon>
        <taxon>Microbacterium</taxon>
    </lineage>
</organism>
<feature type="transmembrane region" description="Helical" evidence="7">
    <location>
        <begin position="174"/>
        <end position="197"/>
    </location>
</feature>
<keyword evidence="3" id="KW-1003">Cell membrane</keyword>
<feature type="transmembrane region" description="Helical" evidence="7">
    <location>
        <begin position="396"/>
        <end position="418"/>
    </location>
</feature>
<dbReference type="Proteomes" id="UP001500731">
    <property type="component" value="Unassembled WGS sequence"/>
</dbReference>
<evidence type="ECO:0000313" key="10">
    <source>
        <dbReference type="Proteomes" id="UP001500731"/>
    </source>
</evidence>
<dbReference type="InterPro" id="IPR036259">
    <property type="entry name" value="MFS_trans_sf"/>
</dbReference>
<gene>
    <name evidence="9" type="ORF">GCM10023171_16840</name>
</gene>
<evidence type="ECO:0000313" key="9">
    <source>
        <dbReference type="EMBL" id="GAA4484211.1"/>
    </source>
</evidence>
<dbReference type="Pfam" id="PF05977">
    <property type="entry name" value="MFS_3"/>
    <property type="match status" value="1"/>
</dbReference>
<proteinExistence type="predicted"/>
<feature type="transmembrane region" description="Helical" evidence="7">
    <location>
        <begin position="306"/>
        <end position="322"/>
    </location>
</feature>
<evidence type="ECO:0000256" key="2">
    <source>
        <dbReference type="ARBA" id="ARBA00022448"/>
    </source>
</evidence>
<dbReference type="InterPro" id="IPR010290">
    <property type="entry name" value="TM_effector"/>
</dbReference>